<feature type="compositionally biased region" description="Polar residues" evidence="1">
    <location>
        <begin position="405"/>
        <end position="423"/>
    </location>
</feature>
<feature type="region of interest" description="Disordered" evidence="1">
    <location>
        <begin position="523"/>
        <end position="550"/>
    </location>
</feature>
<name>A0AAD5GM81_AMBAR</name>
<keyword evidence="3" id="KW-1185">Reference proteome</keyword>
<feature type="compositionally biased region" description="Polar residues" evidence="1">
    <location>
        <begin position="523"/>
        <end position="536"/>
    </location>
</feature>
<dbReference type="Proteomes" id="UP001206925">
    <property type="component" value="Unassembled WGS sequence"/>
</dbReference>
<feature type="compositionally biased region" description="Low complexity" evidence="1">
    <location>
        <begin position="242"/>
        <end position="310"/>
    </location>
</feature>
<sequence>MIMNRTSSRDSLITRNLHHNNNNNNNNNNVMSNGVLSHRRGMPLTKNNSVENSNGGNHTDLFSRNRTSLPVSSSDESDLQARLARLSVGSAKPAKSILDDLLSSNEGGKNDYDWPLAPNVVQIWPFKAYELSSSWISSVLLVDVAMPYLLLTPPGTPLVPLDAKESQPKPVTARSRSSVRSSSINKTSRLSVSQSESGHPSTRPTRSSSVTRPSISTTQYTNYSRNTNILNTSSASVSSYIRPSSPANRSSTAARASTPSTTRTTPSRGSTPSRTRPSPATTSTDRTTRPSQTTRPSTPSSSSRPQTPGSLNSPMVRPSSRPSTPTRRTLTPSLSQSTTSSASGGRGLSSNARTVGSGSRPSSPSPRVRAPPQPINLPDFSHETPPNLRTTLPDRPLSAGRSRPSGATTVKGSVEASNTGSSITRRHSSPVVTRGRVVDPTGRGRAHGNGHVVEHVEPRRTSHVPESLTRKPVKSLNSENGAGFGRNISKKSLDMAIKHMDIRNGSARPLSGSTLFPQSIRSSNIRTQPGRTSSAPGSIDGSAHNGLGSENGNGSNGYLWNRGLLVEDQSPHSSKLSSEVDIYESSRYDAILLKEDLKNTSWLHSADDKTDEGLLFDNGFESLPEPFGPL</sequence>
<dbReference type="PANTHER" id="PTHR31949:SF35">
    <property type="match status" value="1"/>
</dbReference>
<dbReference type="PANTHER" id="PTHR31949">
    <property type="entry name" value="GASTRIC MUCIN-LIKE PROTEIN"/>
    <property type="match status" value="1"/>
</dbReference>
<comment type="caution">
    <text evidence="2">The sequence shown here is derived from an EMBL/GenBank/DDBJ whole genome shotgun (WGS) entry which is preliminary data.</text>
</comment>
<dbReference type="GO" id="GO:0055028">
    <property type="term" value="C:cortical microtubule"/>
    <property type="evidence" value="ECO:0007669"/>
    <property type="project" value="TreeGrafter"/>
</dbReference>
<feature type="compositionally biased region" description="Low complexity" evidence="1">
    <location>
        <begin position="355"/>
        <end position="368"/>
    </location>
</feature>
<gene>
    <name evidence="2" type="ORF">M8C21_002921</name>
</gene>
<evidence type="ECO:0000313" key="3">
    <source>
        <dbReference type="Proteomes" id="UP001206925"/>
    </source>
</evidence>
<reference evidence="2" key="1">
    <citation type="submission" date="2022-06" db="EMBL/GenBank/DDBJ databases">
        <title>Uncovering the hologenomic basis of an extraordinary plant invasion.</title>
        <authorList>
            <person name="Bieker V.C."/>
            <person name="Martin M.D."/>
            <person name="Gilbert T."/>
            <person name="Hodgins K."/>
            <person name="Battlay P."/>
            <person name="Petersen B."/>
            <person name="Wilson J."/>
        </authorList>
    </citation>
    <scope>NUCLEOTIDE SEQUENCE</scope>
    <source>
        <strain evidence="2">AA19_3_7</strain>
        <tissue evidence="2">Leaf</tissue>
    </source>
</reference>
<organism evidence="2 3">
    <name type="scientific">Ambrosia artemisiifolia</name>
    <name type="common">Common ragweed</name>
    <dbReference type="NCBI Taxonomy" id="4212"/>
    <lineage>
        <taxon>Eukaryota</taxon>
        <taxon>Viridiplantae</taxon>
        <taxon>Streptophyta</taxon>
        <taxon>Embryophyta</taxon>
        <taxon>Tracheophyta</taxon>
        <taxon>Spermatophyta</taxon>
        <taxon>Magnoliopsida</taxon>
        <taxon>eudicotyledons</taxon>
        <taxon>Gunneridae</taxon>
        <taxon>Pentapetalae</taxon>
        <taxon>asterids</taxon>
        <taxon>campanulids</taxon>
        <taxon>Asterales</taxon>
        <taxon>Asteraceae</taxon>
        <taxon>Asteroideae</taxon>
        <taxon>Heliantheae alliance</taxon>
        <taxon>Heliantheae</taxon>
        <taxon>Ambrosia</taxon>
    </lineage>
</organism>
<feature type="region of interest" description="Disordered" evidence="1">
    <location>
        <begin position="157"/>
        <end position="484"/>
    </location>
</feature>
<dbReference type="GO" id="GO:0043622">
    <property type="term" value="P:cortical microtubule organization"/>
    <property type="evidence" value="ECO:0007669"/>
    <property type="project" value="TreeGrafter"/>
</dbReference>
<feature type="region of interest" description="Disordered" evidence="1">
    <location>
        <begin position="1"/>
        <end position="76"/>
    </location>
</feature>
<protein>
    <submittedName>
        <fullName evidence="2">Uncharacterized protein</fullName>
    </submittedName>
</protein>
<evidence type="ECO:0000256" key="1">
    <source>
        <dbReference type="SAM" id="MobiDB-lite"/>
    </source>
</evidence>
<accession>A0AAD5GM81</accession>
<dbReference type="EMBL" id="JAMZMK010006579">
    <property type="protein sequence ID" value="KAI7748212.1"/>
    <property type="molecule type" value="Genomic_DNA"/>
</dbReference>
<feature type="compositionally biased region" description="Polar residues" evidence="1">
    <location>
        <begin position="1"/>
        <end position="14"/>
    </location>
</feature>
<feature type="compositionally biased region" description="Polar residues" evidence="1">
    <location>
        <begin position="219"/>
        <end position="241"/>
    </location>
</feature>
<feature type="compositionally biased region" description="Low complexity" evidence="1">
    <location>
        <begin position="200"/>
        <end position="218"/>
    </location>
</feature>
<feature type="compositionally biased region" description="Low complexity" evidence="1">
    <location>
        <begin position="174"/>
        <end position="183"/>
    </location>
</feature>
<feature type="compositionally biased region" description="Polar residues" evidence="1">
    <location>
        <begin position="45"/>
        <end position="74"/>
    </location>
</feature>
<feature type="compositionally biased region" description="Low complexity" evidence="1">
    <location>
        <begin position="20"/>
        <end position="29"/>
    </location>
</feature>
<evidence type="ECO:0000313" key="2">
    <source>
        <dbReference type="EMBL" id="KAI7748212.1"/>
    </source>
</evidence>
<feature type="compositionally biased region" description="Low complexity" evidence="1">
    <location>
        <begin position="317"/>
        <end position="343"/>
    </location>
</feature>
<dbReference type="AlphaFoldDB" id="A0AAD5GM81"/>
<proteinExistence type="predicted"/>
<feature type="compositionally biased region" description="Polar residues" evidence="1">
    <location>
        <begin position="184"/>
        <end position="199"/>
    </location>
</feature>